<reference evidence="1" key="1">
    <citation type="submission" date="2018-07" db="EMBL/GenBank/DDBJ databases">
        <title>Genome assembly of strain Ka43.</title>
        <authorList>
            <person name="Kukolya J."/>
            <person name="Nagy I."/>
            <person name="Horvath B."/>
            <person name="Toth A."/>
        </authorList>
    </citation>
    <scope>NUCLEOTIDE SEQUENCE</scope>
    <source>
        <strain evidence="1">KB43</strain>
    </source>
</reference>
<gene>
    <name evidence="1" type="ORF">C4F51_02790</name>
</gene>
<dbReference type="RefSeq" id="WP_193906956.1">
    <property type="nucleotide sequence ID" value="NZ_PRDL01000001.1"/>
</dbReference>
<proteinExistence type="predicted"/>
<dbReference type="AlphaFoldDB" id="A0A928UZJ7"/>
<evidence type="ECO:0000313" key="1">
    <source>
        <dbReference type="EMBL" id="MBE8716110.1"/>
    </source>
</evidence>
<accession>A0A928UZJ7</accession>
<dbReference type="EMBL" id="PRDL01000001">
    <property type="protein sequence ID" value="MBE8716110.1"/>
    <property type="molecule type" value="Genomic_DNA"/>
</dbReference>
<organism evidence="1 2">
    <name type="scientific">Cellvibrio polysaccharolyticus</name>
    <dbReference type="NCBI Taxonomy" id="2082724"/>
    <lineage>
        <taxon>Bacteria</taxon>
        <taxon>Pseudomonadati</taxon>
        <taxon>Pseudomonadota</taxon>
        <taxon>Gammaproteobacteria</taxon>
        <taxon>Cellvibrionales</taxon>
        <taxon>Cellvibrionaceae</taxon>
        <taxon>Cellvibrio</taxon>
    </lineage>
</organism>
<keyword evidence="2" id="KW-1185">Reference proteome</keyword>
<dbReference type="Proteomes" id="UP000652567">
    <property type="component" value="Unassembled WGS sequence"/>
</dbReference>
<protein>
    <submittedName>
        <fullName evidence="1">Uncharacterized protein</fullName>
    </submittedName>
</protein>
<name>A0A928UZJ7_9GAMM</name>
<sequence length="131" mass="14133">MKYPILLIAITFCITGCHSTLKAVNTPAPDQYLEVVQDDPTINVEESLAASGTEYFCKETWTVGGNASERRRACYIKSPDQNQLKKLGVKATDISGGVLEDTGRNIVVTGKVLATALRVYLGLPFGAAPEQ</sequence>
<evidence type="ECO:0000313" key="2">
    <source>
        <dbReference type="Proteomes" id="UP000652567"/>
    </source>
</evidence>
<comment type="caution">
    <text evidence="1">The sequence shown here is derived from an EMBL/GenBank/DDBJ whole genome shotgun (WGS) entry which is preliminary data.</text>
</comment>